<dbReference type="PROSITE" id="PS51900">
    <property type="entry name" value="CB"/>
    <property type="match status" value="1"/>
</dbReference>
<dbReference type="InterPro" id="IPR023009">
    <property type="entry name" value="Tyrosine_recombinase_XerC/XerD"/>
</dbReference>
<dbReference type="HAMAP" id="MF_01808">
    <property type="entry name" value="Recomb_XerC_XerD"/>
    <property type="match status" value="1"/>
</dbReference>
<dbReference type="InterPro" id="IPR004107">
    <property type="entry name" value="Integrase_SAM-like_N"/>
</dbReference>
<evidence type="ECO:0000256" key="6">
    <source>
        <dbReference type="ARBA" id="ARBA00022829"/>
    </source>
</evidence>
<dbReference type="RefSeq" id="WP_129079380.1">
    <property type="nucleotide sequence ID" value="NZ_QOUX01000046.1"/>
</dbReference>
<dbReference type="InterPro" id="IPR002104">
    <property type="entry name" value="Integrase_catalytic"/>
</dbReference>
<evidence type="ECO:0000259" key="13">
    <source>
        <dbReference type="PROSITE" id="PS51898"/>
    </source>
</evidence>
<dbReference type="NCBIfam" id="NF001399">
    <property type="entry name" value="PRK00283.1"/>
    <property type="match status" value="1"/>
</dbReference>
<dbReference type="SUPFAM" id="SSF47823">
    <property type="entry name" value="lambda integrase-like, N-terminal domain"/>
    <property type="match status" value="1"/>
</dbReference>
<accession>A0A4Q0VQ35</accession>
<dbReference type="PANTHER" id="PTHR30349">
    <property type="entry name" value="PHAGE INTEGRASE-RELATED"/>
    <property type="match status" value="1"/>
</dbReference>
<dbReference type="GO" id="GO:0005737">
    <property type="term" value="C:cytoplasm"/>
    <property type="evidence" value="ECO:0007669"/>
    <property type="project" value="UniProtKB-SubCell"/>
</dbReference>
<dbReference type="SUPFAM" id="SSF56349">
    <property type="entry name" value="DNA breaking-rejoining enzymes"/>
    <property type="match status" value="1"/>
</dbReference>
<keyword evidence="4 11" id="KW-0963">Cytoplasm</keyword>
<feature type="active site" description="O-(3'-phospho-DNA)-tyrosine intermediate" evidence="11">
    <location>
        <position position="280"/>
    </location>
</feature>
<feature type="active site" evidence="11">
    <location>
        <position position="149"/>
    </location>
</feature>
<evidence type="ECO:0000313" key="16">
    <source>
        <dbReference type="Proteomes" id="UP000290649"/>
    </source>
</evidence>
<dbReference type="GO" id="GO:0009037">
    <property type="term" value="F:tyrosine-based site-specific recombinase activity"/>
    <property type="evidence" value="ECO:0007669"/>
    <property type="project" value="UniProtKB-UniRule"/>
</dbReference>
<protein>
    <recommendedName>
        <fullName evidence="11 12">Tyrosine recombinase XerC</fullName>
    </recommendedName>
</protein>
<evidence type="ECO:0000256" key="12">
    <source>
        <dbReference type="NCBIfam" id="TIGR02224"/>
    </source>
</evidence>
<comment type="subcellular location">
    <subcellularLocation>
        <location evidence="1 11">Cytoplasm</location>
    </subcellularLocation>
</comment>
<dbReference type="InterPro" id="IPR011932">
    <property type="entry name" value="Recomb_XerD"/>
</dbReference>
<comment type="subunit">
    <text evidence="11">Forms a cyclic heterotetrameric complex composed of two molecules of XerC and two molecules of XerD.</text>
</comment>
<dbReference type="InterPro" id="IPR011931">
    <property type="entry name" value="Recomb_XerC"/>
</dbReference>
<dbReference type="InterPro" id="IPR010998">
    <property type="entry name" value="Integrase_recombinase_N"/>
</dbReference>
<dbReference type="NCBIfam" id="TIGR02224">
    <property type="entry name" value="recomb_XerC"/>
    <property type="match status" value="1"/>
</dbReference>
<feature type="active site" evidence="11">
    <location>
        <position position="248"/>
    </location>
</feature>
<evidence type="ECO:0000313" key="15">
    <source>
        <dbReference type="EMBL" id="RXI98017.1"/>
    </source>
</evidence>
<dbReference type="PANTHER" id="PTHR30349:SF77">
    <property type="entry name" value="TYROSINE RECOMBINASE XERC"/>
    <property type="match status" value="1"/>
</dbReference>
<dbReference type="GO" id="GO:0003677">
    <property type="term" value="F:DNA binding"/>
    <property type="evidence" value="ECO:0007669"/>
    <property type="project" value="UniProtKB-UniRule"/>
</dbReference>
<name>A0A4Q0VQ35_9BACI</name>
<evidence type="ECO:0000256" key="3">
    <source>
        <dbReference type="ARBA" id="ARBA00010450"/>
    </source>
</evidence>
<dbReference type="NCBIfam" id="TIGR02225">
    <property type="entry name" value="recomb_XerD"/>
    <property type="match status" value="1"/>
</dbReference>
<dbReference type="InterPro" id="IPR013762">
    <property type="entry name" value="Integrase-like_cat_sf"/>
</dbReference>
<dbReference type="InterPro" id="IPR050090">
    <property type="entry name" value="Tyrosine_recombinase_XerCD"/>
</dbReference>
<comment type="function">
    <text evidence="11">Site-specific tyrosine recombinase, which acts by catalyzing the cutting and rejoining of the recombining DNA molecules. The XerC-XerD complex is essential to convert dimers of the bacterial chromosome into monomers to permit their segregation at cell division. It also contributes to the segregational stability of plasmids.</text>
</comment>
<dbReference type="Pfam" id="PF00589">
    <property type="entry name" value="Phage_integrase"/>
    <property type="match status" value="1"/>
</dbReference>
<reference evidence="15 16" key="1">
    <citation type="journal article" date="2019" name="Int. J. Syst. Evol. Microbiol.">
        <title>Anaerobacillus alkaliphilus sp. nov., a novel alkaliphilic and moderately halophilic bacterium.</title>
        <authorList>
            <person name="Borsodi A.K."/>
            <person name="Aszalos J.M."/>
            <person name="Bihari P."/>
            <person name="Nagy I."/>
            <person name="Schumann P."/>
            <person name="Sproer C."/>
            <person name="Kovacs A.L."/>
            <person name="Boka K."/>
            <person name="Dobosy P."/>
            <person name="Ovari M."/>
            <person name="Szili-Kovacs T."/>
            <person name="Toth E."/>
        </authorList>
    </citation>
    <scope>NUCLEOTIDE SEQUENCE [LARGE SCALE GENOMIC DNA]</scope>
    <source>
        <strain evidence="15 16">B16-10</strain>
    </source>
</reference>
<keyword evidence="9 11" id="KW-0233">DNA recombination</keyword>
<keyword evidence="8 11" id="KW-0238">DNA-binding</keyword>
<gene>
    <name evidence="11 15" type="primary">xerC</name>
    <name evidence="15" type="ORF">DS745_16855</name>
</gene>
<dbReference type="EMBL" id="QOUX01000046">
    <property type="protein sequence ID" value="RXI98017.1"/>
    <property type="molecule type" value="Genomic_DNA"/>
</dbReference>
<dbReference type="NCBIfam" id="NF040815">
    <property type="entry name" value="recomb_XerA_Arch"/>
    <property type="match status" value="1"/>
</dbReference>
<dbReference type="GO" id="GO:0007059">
    <property type="term" value="P:chromosome segregation"/>
    <property type="evidence" value="ECO:0007669"/>
    <property type="project" value="UniProtKB-UniRule"/>
</dbReference>
<dbReference type="GO" id="GO:0051301">
    <property type="term" value="P:cell division"/>
    <property type="evidence" value="ECO:0007669"/>
    <property type="project" value="UniProtKB-UniRule"/>
</dbReference>
<dbReference type="Gene3D" id="1.10.150.130">
    <property type="match status" value="1"/>
</dbReference>
<dbReference type="Pfam" id="PF02899">
    <property type="entry name" value="Phage_int_SAM_1"/>
    <property type="match status" value="1"/>
</dbReference>
<keyword evidence="10 11" id="KW-0131">Cell cycle</keyword>
<keyword evidence="7 11" id="KW-0229">DNA integration</keyword>
<feature type="domain" description="Core-binding (CB)" evidence="14">
    <location>
        <begin position="2"/>
        <end position="88"/>
    </location>
</feature>
<evidence type="ECO:0000256" key="5">
    <source>
        <dbReference type="ARBA" id="ARBA00022618"/>
    </source>
</evidence>
<feature type="active site" evidence="11">
    <location>
        <position position="245"/>
    </location>
</feature>
<feature type="active site" evidence="11">
    <location>
        <position position="173"/>
    </location>
</feature>
<keyword evidence="5 11" id="KW-0132">Cell division</keyword>
<keyword evidence="16" id="KW-1185">Reference proteome</keyword>
<evidence type="ECO:0000259" key="14">
    <source>
        <dbReference type="PROSITE" id="PS51900"/>
    </source>
</evidence>
<comment type="similarity">
    <text evidence="2 11">Belongs to the 'phage' integrase family. XerC subfamily.</text>
</comment>
<dbReference type="Gene3D" id="1.10.443.10">
    <property type="entry name" value="Intergrase catalytic core"/>
    <property type="match status" value="1"/>
</dbReference>
<dbReference type="GO" id="GO:0006313">
    <property type="term" value="P:DNA transposition"/>
    <property type="evidence" value="ECO:0007669"/>
    <property type="project" value="UniProtKB-UniRule"/>
</dbReference>
<evidence type="ECO:0000256" key="4">
    <source>
        <dbReference type="ARBA" id="ARBA00022490"/>
    </source>
</evidence>
<organism evidence="15 16">
    <name type="scientific">Anaerobacillus alkaliphilus</name>
    <dbReference type="NCBI Taxonomy" id="1548597"/>
    <lineage>
        <taxon>Bacteria</taxon>
        <taxon>Bacillati</taxon>
        <taxon>Bacillota</taxon>
        <taxon>Bacilli</taxon>
        <taxon>Bacillales</taxon>
        <taxon>Bacillaceae</taxon>
        <taxon>Anaerobacillus</taxon>
    </lineage>
</organism>
<dbReference type="InterPro" id="IPR011010">
    <property type="entry name" value="DNA_brk_join_enz"/>
</dbReference>
<feature type="active site" evidence="11">
    <location>
        <position position="271"/>
    </location>
</feature>
<dbReference type="AlphaFoldDB" id="A0A4Q0VQ35"/>
<evidence type="ECO:0000256" key="7">
    <source>
        <dbReference type="ARBA" id="ARBA00022908"/>
    </source>
</evidence>
<dbReference type="OrthoDB" id="9801717at2"/>
<dbReference type="CDD" id="cd00798">
    <property type="entry name" value="INT_XerDC_C"/>
    <property type="match status" value="1"/>
</dbReference>
<evidence type="ECO:0000256" key="10">
    <source>
        <dbReference type="ARBA" id="ARBA00023306"/>
    </source>
</evidence>
<sequence length="299" mass="34646">MSNQVIEIETFIRFLQVEKNVSQHTVYNYKKDIEHFSFFMKQHSIISYAAVSYAFVRLYLTELYANNYKRKTIARKISCMRSFYKFLMTEERITENPFALASTPKQETRLPTFLYEDEIKKLFSVSDLTTPLGQRNQALLELLYGTGIRVSECCNLKIQDVDFQIGTILVLGKGRKERYIPVGSYALDALYTYINDGRKKLQNSDQEQLGVFLNYRGQPLSRSGVRKILEDIVGKAAATYHISPHVLRHTFATHMLNEGADMRSVQELLGHSHLSSTQVYTHVTKEHLKHVYNNFHPRA</sequence>
<dbReference type="InterPro" id="IPR044068">
    <property type="entry name" value="CB"/>
</dbReference>
<evidence type="ECO:0000256" key="2">
    <source>
        <dbReference type="ARBA" id="ARBA00006657"/>
    </source>
</evidence>
<keyword evidence="6 11" id="KW-0159">Chromosome partition</keyword>
<proteinExistence type="inferred from homology"/>
<comment type="caution">
    <text evidence="15">The sequence shown here is derived from an EMBL/GenBank/DDBJ whole genome shotgun (WGS) entry which is preliminary data.</text>
</comment>
<evidence type="ECO:0000256" key="1">
    <source>
        <dbReference type="ARBA" id="ARBA00004496"/>
    </source>
</evidence>
<comment type="similarity">
    <text evidence="3">Belongs to the 'phage' integrase family. XerD subfamily.</text>
</comment>
<feature type="domain" description="Tyr recombinase" evidence="13">
    <location>
        <begin position="109"/>
        <end position="293"/>
    </location>
</feature>
<dbReference type="PROSITE" id="PS51898">
    <property type="entry name" value="TYR_RECOMBINASE"/>
    <property type="match status" value="1"/>
</dbReference>
<evidence type="ECO:0000256" key="8">
    <source>
        <dbReference type="ARBA" id="ARBA00023125"/>
    </source>
</evidence>
<dbReference type="Proteomes" id="UP000290649">
    <property type="component" value="Unassembled WGS sequence"/>
</dbReference>
<evidence type="ECO:0000256" key="11">
    <source>
        <dbReference type="HAMAP-Rule" id="MF_01808"/>
    </source>
</evidence>
<evidence type="ECO:0000256" key="9">
    <source>
        <dbReference type="ARBA" id="ARBA00023172"/>
    </source>
</evidence>